<feature type="transmembrane region" description="Helical" evidence="11">
    <location>
        <begin position="245"/>
        <end position="268"/>
    </location>
</feature>
<evidence type="ECO:0000313" key="13">
    <source>
        <dbReference type="EMBL" id="KAG7390222.1"/>
    </source>
</evidence>
<accession>A0A8T1W8D3</accession>
<dbReference type="InterPro" id="IPR005599">
    <property type="entry name" value="GPI_mannosylTrfase"/>
</dbReference>
<feature type="transmembrane region" description="Helical" evidence="11">
    <location>
        <begin position="400"/>
        <end position="426"/>
    </location>
</feature>
<organism evidence="13 14">
    <name type="scientific">Phytophthora pseudosyringae</name>
    <dbReference type="NCBI Taxonomy" id="221518"/>
    <lineage>
        <taxon>Eukaryota</taxon>
        <taxon>Sar</taxon>
        <taxon>Stramenopiles</taxon>
        <taxon>Oomycota</taxon>
        <taxon>Peronosporomycetes</taxon>
        <taxon>Peronosporales</taxon>
        <taxon>Peronosporaceae</taxon>
        <taxon>Phytophthora</taxon>
    </lineage>
</organism>
<evidence type="ECO:0000256" key="6">
    <source>
        <dbReference type="ARBA" id="ARBA00022692"/>
    </source>
</evidence>
<dbReference type="GO" id="GO:0006506">
    <property type="term" value="P:GPI anchor biosynthetic process"/>
    <property type="evidence" value="ECO:0007669"/>
    <property type="project" value="UniProtKB-KW"/>
</dbReference>
<keyword evidence="4 11" id="KW-0328">Glycosyltransferase</keyword>
<dbReference type="EC" id="2.4.1.-" evidence="11"/>
<reference evidence="13" key="1">
    <citation type="submission" date="2021-02" db="EMBL/GenBank/DDBJ databases">
        <authorList>
            <person name="Palmer J.M."/>
        </authorList>
    </citation>
    <scope>NUCLEOTIDE SEQUENCE</scope>
    <source>
        <strain evidence="13">SCRP734</strain>
    </source>
</reference>
<keyword evidence="3" id="KW-0337">GPI-anchor biosynthesis</keyword>
<feature type="transmembrane region" description="Helical" evidence="11">
    <location>
        <begin position="88"/>
        <end position="110"/>
    </location>
</feature>
<dbReference type="GO" id="GO:0000026">
    <property type="term" value="F:alpha-1,2-mannosyltransferase activity"/>
    <property type="evidence" value="ECO:0007669"/>
    <property type="project" value="TreeGrafter"/>
</dbReference>
<feature type="transmembrane region" description="Helical" evidence="11">
    <location>
        <begin position="176"/>
        <end position="197"/>
    </location>
</feature>
<proteinExistence type="inferred from homology"/>
<keyword evidence="9 11" id="KW-0472">Membrane</keyword>
<feature type="transmembrane region" description="Helical" evidence="11">
    <location>
        <begin position="318"/>
        <end position="338"/>
    </location>
</feature>
<keyword evidence="5" id="KW-0808">Transferase</keyword>
<keyword evidence="14" id="KW-1185">Reference proteome</keyword>
<evidence type="ECO:0000256" key="4">
    <source>
        <dbReference type="ARBA" id="ARBA00022676"/>
    </source>
</evidence>
<sequence>MQLYAALAAFRVAGSVLLLGMVHPDEFFQSQEVMARHFLPEESALHRQLFVPWEFQLPTPNRSVVFPALVTGLPYKILELLGVKLTGWWMLVTPRLLLCLLSFIIDAVLYQVVGKLSRHLKPDIQREKQEKALLLFASSWPTMVFLCRPFSNTLETLVLALCFAVLYLVNPHRRALCGVVHVQTFLLGSLLAVGFFTRFTFPVFFFPLGVELVRQQDALLVVAARKKEVGSSPSVARRLAATMVVALQGLVTFVMWAAVFIVVDTFYFRPEVFEGELNGTLLENVARNAVIAPLNNLLYNIQYDNLELHGVHPRFTHLTVNMPMLFGPVFLVFLVRFLRYPERSIFGNACVFFPLVCLSLAPHQEPRFLLPAIVPLHLFTALSGRTGIVRFLTKHRLGKLLWIVFNCALTLFFGILHQGGIVPMLLSISSIVSNPVESAAAKPSIPWAAPFCNFDGADSFSLGMVGAVPLVFAKTYMPPRFLLTGMTAKPTFQLIDLAGKTADDLPELLGFNRADHVSSGKAFLVLPASVEVSDIIPETSSTRWSTSKLGGCFPHISTEDLALDKPFSLDLYLIKRAAEEA</sequence>
<evidence type="ECO:0000256" key="7">
    <source>
        <dbReference type="ARBA" id="ARBA00022824"/>
    </source>
</evidence>
<dbReference type="AlphaFoldDB" id="A0A8T1W8D3"/>
<dbReference type="OrthoDB" id="10066429at2759"/>
<comment type="similarity">
    <text evidence="10">Belongs to the glycosyltransferase 22 family. PIGZ subfamily.</text>
</comment>
<feature type="signal peptide" evidence="12">
    <location>
        <begin position="1"/>
        <end position="24"/>
    </location>
</feature>
<name>A0A8T1W8D3_9STRA</name>
<comment type="caution">
    <text evidence="13">The sequence shown here is derived from an EMBL/GenBank/DDBJ whole genome shotgun (WGS) entry which is preliminary data.</text>
</comment>
<feature type="chain" id="PRO_5035727654" description="Mannosyltransferase" evidence="12">
    <location>
        <begin position="25"/>
        <end position="581"/>
    </location>
</feature>
<evidence type="ECO:0000313" key="14">
    <source>
        <dbReference type="Proteomes" id="UP000694044"/>
    </source>
</evidence>
<dbReference type="EMBL" id="JAGDFM010000034">
    <property type="protein sequence ID" value="KAG7390222.1"/>
    <property type="molecule type" value="Genomic_DNA"/>
</dbReference>
<keyword evidence="6 11" id="KW-0812">Transmembrane</keyword>
<evidence type="ECO:0000256" key="3">
    <source>
        <dbReference type="ARBA" id="ARBA00022502"/>
    </source>
</evidence>
<dbReference type="PANTHER" id="PTHR22760">
    <property type="entry name" value="GLYCOSYLTRANSFERASE"/>
    <property type="match status" value="1"/>
</dbReference>
<dbReference type="PANTHER" id="PTHR22760:SF3">
    <property type="entry name" value="GPI MANNOSYLTRANSFERASE 4"/>
    <property type="match status" value="1"/>
</dbReference>
<protein>
    <recommendedName>
        <fullName evidence="11">Mannosyltransferase</fullName>
        <ecNumber evidence="11">2.4.1.-</ecNumber>
    </recommendedName>
</protein>
<feature type="transmembrane region" description="Helical" evidence="11">
    <location>
        <begin position="368"/>
        <end position="388"/>
    </location>
</feature>
<evidence type="ECO:0000256" key="10">
    <source>
        <dbReference type="ARBA" id="ARBA00038466"/>
    </source>
</evidence>
<keyword evidence="12" id="KW-0732">Signal</keyword>
<keyword evidence="7 11" id="KW-0256">Endoplasmic reticulum</keyword>
<evidence type="ECO:0000256" key="1">
    <source>
        <dbReference type="ARBA" id="ARBA00004477"/>
    </source>
</evidence>
<comment type="pathway">
    <text evidence="2">Glycolipid biosynthesis; glycosylphosphatidylinositol-anchor biosynthesis.</text>
</comment>
<dbReference type="Pfam" id="PF03901">
    <property type="entry name" value="Glyco_transf_22"/>
    <property type="match status" value="1"/>
</dbReference>
<evidence type="ECO:0000256" key="9">
    <source>
        <dbReference type="ARBA" id="ARBA00023136"/>
    </source>
</evidence>
<dbReference type="GO" id="GO:0005789">
    <property type="term" value="C:endoplasmic reticulum membrane"/>
    <property type="evidence" value="ECO:0007669"/>
    <property type="project" value="UniProtKB-SubCell"/>
</dbReference>
<evidence type="ECO:0000256" key="2">
    <source>
        <dbReference type="ARBA" id="ARBA00004687"/>
    </source>
</evidence>
<evidence type="ECO:0000256" key="12">
    <source>
        <dbReference type="SAM" id="SignalP"/>
    </source>
</evidence>
<evidence type="ECO:0000256" key="5">
    <source>
        <dbReference type="ARBA" id="ARBA00022679"/>
    </source>
</evidence>
<feature type="transmembrane region" description="Helical" evidence="11">
    <location>
        <begin position="153"/>
        <end position="169"/>
    </location>
</feature>
<gene>
    <name evidence="13" type="ORF">PHYPSEUDO_008360</name>
</gene>
<dbReference type="Proteomes" id="UP000694044">
    <property type="component" value="Unassembled WGS sequence"/>
</dbReference>
<evidence type="ECO:0000256" key="11">
    <source>
        <dbReference type="RuleBase" id="RU363075"/>
    </source>
</evidence>
<evidence type="ECO:0000256" key="8">
    <source>
        <dbReference type="ARBA" id="ARBA00022989"/>
    </source>
</evidence>
<comment type="subcellular location">
    <subcellularLocation>
        <location evidence="1 11">Endoplasmic reticulum membrane</location>
        <topology evidence="1 11">Multi-pass membrane protein</topology>
    </subcellularLocation>
</comment>
<keyword evidence="8 11" id="KW-1133">Transmembrane helix</keyword>
<feature type="transmembrane region" description="Helical" evidence="11">
    <location>
        <begin position="345"/>
        <end position="362"/>
    </location>
</feature>